<keyword evidence="1" id="KW-0472">Membrane</keyword>
<accession>A0ABS7L8X6</accession>
<evidence type="ECO:0000313" key="2">
    <source>
        <dbReference type="EMBL" id="MBY0759520.1"/>
    </source>
</evidence>
<keyword evidence="1" id="KW-1133">Transmembrane helix</keyword>
<keyword evidence="3" id="KW-1185">Reference proteome</keyword>
<feature type="transmembrane region" description="Helical" evidence="1">
    <location>
        <begin position="50"/>
        <end position="71"/>
    </location>
</feature>
<dbReference type="RefSeq" id="WP_087202457.1">
    <property type="nucleotide sequence ID" value="NZ_CP173660.1"/>
</dbReference>
<keyword evidence="1" id="KW-0812">Transmembrane</keyword>
<name>A0ABS7L8X6_9FIRM</name>
<evidence type="ECO:0000313" key="3">
    <source>
        <dbReference type="Proteomes" id="UP000779049"/>
    </source>
</evidence>
<organism evidence="2 3">
    <name type="scientific">Sellimonas caecigallum</name>
    <dbReference type="NCBI Taxonomy" id="2592333"/>
    <lineage>
        <taxon>Bacteria</taxon>
        <taxon>Bacillati</taxon>
        <taxon>Bacillota</taxon>
        <taxon>Clostridia</taxon>
        <taxon>Lachnospirales</taxon>
        <taxon>Lachnospiraceae</taxon>
        <taxon>Sellimonas</taxon>
    </lineage>
</organism>
<feature type="transmembrane region" description="Helical" evidence="1">
    <location>
        <begin position="83"/>
        <end position="102"/>
    </location>
</feature>
<reference evidence="2 3" key="1">
    <citation type="journal article" date="2020" name="New Microbes New Infect">
        <title>Sellimonas caecigallum sp. nov., description and genome sequence of a new member of the Sellimonas genus isolated from the cecum of feral chicken.</title>
        <authorList>
            <person name="Wongkuna S."/>
            <person name="Ghimire S."/>
            <person name="Antony L."/>
            <person name="Chankhamhaengdecha S."/>
            <person name="Janvilisri T."/>
            <person name="Scaria J."/>
        </authorList>
    </citation>
    <scope>NUCLEOTIDE SEQUENCE [LARGE SCALE GENOMIC DNA]</scope>
    <source>
        <strain evidence="2 3">SW451</strain>
    </source>
</reference>
<evidence type="ECO:0000256" key="1">
    <source>
        <dbReference type="SAM" id="Phobius"/>
    </source>
</evidence>
<comment type="caution">
    <text evidence="2">The sequence shown here is derived from an EMBL/GenBank/DDBJ whole genome shotgun (WGS) entry which is preliminary data.</text>
</comment>
<feature type="transmembrane region" description="Helical" evidence="1">
    <location>
        <begin position="6"/>
        <end position="29"/>
    </location>
</feature>
<sequence length="111" mass="12316">MGVSIIFGILSIVVFTVATVMLINGKALDLVPGYSEMSKKEKENLDKKKFGRKLGIPMAVVDIVMIVLLSISFFSDSETLKSYAGYGMLVVLFVSLIIRDFTKFTDNGKRR</sequence>
<gene>
    <name evidence="2" type="ORF">FLB61_10555</name>
</gene>
<dbReference type="Pfam" id="PF12650">
    <property type="entry name" value="DUF3784"/>
    <property type="match status" value="1"/>
</dbReference>
<protein>
    <submittedName>
        <fullName evidence="2">DUF3784 domain-containing protein</fullName>
    </submittedName>
</protein>
<dbReference type="InterPro" id="IPR017259">
    <property type="entry name" value="UCP037672"/>
</dbReference>
<dbReference type="Proteomes" id="UP000779049">
    <property type="component" value="Unassembled WGS sequence"/>
</dbReference>
<dbReference type="EMBL" id="VIRV01000017">
    <property type="protein sequence ID" value="MBY0759520.1"/>
    <property type="molecule type" value="Genomic_DNA"/>
</dbReference>
<proteinExistence type="predicted"/>